<evidence type="ECO:0000313" key="1">
    <source>
        <dbReference type="EMBL" id="MCI98009.1"/>
    </source>
</evidence>
<dbReference type="EMBL" id="LXQA011461394">
    <property type="protein sequence ID" value="MCI98009.1"/>
    <property type="molecule type" value="Genomic_DNA"/>
</dbReference>
<feature type="non-terminal residue" evidence="1">
    <location>
        <position position="1"/>
    </location>
</feature>
<dbReference type="Proteomes" id="UP000265520">
    <property type="component" value="Unassembled WGS sequence"/>
</dbReference>
<evidence type="ECO:0000313" key="2">
    <source>
        <dbReference type="Proteomes" id="UP000265520"/>
    </source>
</evidence>
<organism evidence="1 2">
    <name type="scientific">Trifolium medium</name>
    <dbReference type="NCBI Taxonomy" id="97028"/>
    <lineage>
        <taxon>Eukaryota</taxon>
        <taxon>Viridiplantae</taxon>
        <taxon>Streptophyta</taxon>
        <taxon>Embryophyta</taxon>
        <taxon>Tracheophyta</taxon>
        <taxon>Spermatophyta</taxon>
        <taxon>Magnoliopsida</taxon>
        <taxon>eudicotyledons</taxon>
        <taxon>Gunneridae</taxon>
        <taxon>Pentapetalae</taxon>
        <taxon>rosids</taxon>
        <taxon>fabids</taxon>
        <taxon>Fabales</taxon>
        <taxon>Fabaceae</taxon>
        <taxon>Papilionoideae</taxon>
        <taxon>50 kb inversion clade</taxon>
        <taxon>NPAAA clade</taxon>
        <taxon>Hologalegina</taxon>
        <taxon>IRL clade</taxon>
        <taxon>Trifolieae</taxon>
        <taxon>Trifolium</taxon>
    </lineage>
</organism>
<dbReference type="AlphaFoldDB" id="A0A392WEI4"/>
<accession>A0A392WEI4</accession>
<protein>
    <submittedName>
        <fullName evidence="1">Uncharacterized protein</fullName>
    </submittedName>
</protein>
<reference evidence="1 2" key="1">
    <citation type="journal article" date="2018" name="Front. Plant Sci.">
        <title>Red Clover (Trifolium pratense) and Zigzag Clover (T. medium) - A Picture of Genomic Similarities and Differences.</title>
        <authorList>
            <person name="Dluhosova J."/>
            <person name="Istvanek J."/>
            <person name="Nedelnik J."/>
            <person name="Repkova J."/>
        </authorList>
    </citation>
    <scope>NUCLEOTIDE SEQUENCE [LARGE SCALE GENOMIC DNA]</scope>
    <source>
        <strain evidence="2">cv. 10/8</strain>
        <tissue evidence="1">Leaf</tissue>
    </source>
</reference>
<keyword evidence="2" id="KW-1185">Reference proteome</keyword>
<proteinExistence type="predicted"/>
<sequence>GLVLARDAAHPAWRAMQDRFGPVCFGAGARRSSAAGK</sequence>
<name>A0A392WEI4_9FABA</name>
<comment type="caution">
    <text evidence="1">The sequence shown here is derived from an EMBL/GenBank/DDBJ whole genome shotgun (WGS) entry which is preliminary data.</text>
</comment>